<organism evidence="9">
    <name type="scientific">Sesamum radiatum</name>
    <name type="common">Black benniseed</name>
    <dbReference type="NCBI Taxonomy" id="300843"/>
    <lineage>
        <taxon>Eukaryota</taxon>
        <taxon>Viridiplantae</taxon>
        <taxon>Streptophyta</taxon>
        <taxon>Embryophyta</taxon>
        <taxon>Tracheophyta</taxon>
        <taxon>Spermatophyta</taxon>
        <taxon>Magnoliopsida</taxon>
        <taxon>eudicotyledons</taxon>
        <taxon>Gunneridae</taxon>
        <taxon>Pentapetalae</taxon>
        <taxon>asterids</taxon>
        <taxon>lamiids</taxon>
        <taxon>Lamiales</taxon>
        <taxon>Pedaliaceae</taxon>
        <taxon>Sesamum</taxon>
    </lineage>
</organism>
<comment type="catalytic activity">
    <reaction evidence="1">
        <text>a 1,2-diacyl-sn-glycero-3-phosphocholine + H2O = a 1,2-diacyl-sn-glycero-3-phosphate + choline + H(+)</text>
        <dbReference type="Rhea" id="RHEA:14445"/>
        <dbReference type="ChEBI" id="CHEBI:15354"/>
        <dbReference type="ChEBI" id="CHEBI:15377"/>
        <dbReference type="ChEBI" id="CHEBI:15378"/>
        <dbReference type="ChEBI" id="CHEBI:57643"/>
        <dbReference type="ChEBI" id="CHEBI:58608"/>
        <dbReference type="EC" id="3.1.4.4"/>
    </reaction>
</comment>
<dbReference type="GO" id="GO:0004630">
    <property type="term" value="F:phospholipase D activity"/>
    <property type="evidence" value="ECO:0007669"/>
    <property type="project" value="UniProtKB-EC"/>
</dbReference>
<feature type="compositionally biased region" description="Polar residues" evidence="7">
    <location>
        <begin position="135"/>
        <end position="148"/>
    </location>
</feature>
<dbReference type="GO" id="GO:0005886">
    <property type="term" value="C:plasma membrane"/>
    <property type="evidence" value="ECO:0007669"/>
    <property type="project" value="TreeGrafter"/>
</dbReference>
<keyword evidence="5" id="KW-0442">Lipid degradation</keyword>
<dbReference type="InterPro" id="IPR015679">
    <property type="entry name" value="PLipase_D_fam"/>
</dbReference>
<dbReference type="GO" id="GO:0009395">
    <property type="term" value="P:phospholipid catabolic process"/>
    <property type="evidence" value="ECO:0007669"/>
    <property type="project" value="TreeGrafter"/>
</dbReference>
<evidence type="ECO:0000256" key="3">
    <source>
        <dbReference type="ARBA" id="ARBA00022737"/>
    </source>
</evidence>
<dbReference type="SUPFAM" id="SSF56024">
    <property type="entry name" value="Phospholipase D/nuclease"/>
    <property type="match status" value="2"/>
</dbReference>
<evidence type="ECO:0000313" key="9">
    <source>
        <dbReference type="EMBL" id="KAL0387383.1"/>
    </source>
</evidence>
<dbReference type="SMART" id="SM00155">
    <property type="entry name" value="PLDc"/>
    <property type="match status" value="1"/>
</dbReference>
<dbReference type="PROSITE" id="PS50035">
    <property type="entry name" value="PLD"/>
    <property type="match status" value="1"/>
</dbReference>
<dbReference type="PANTHER" id="PTHR18896:SF133">
    <property type="entry name" value="PHOSPHOLIPASE D ZETA 2"/>
    <property type="match status" value="1"/>
</dbReference>
<dbReference type="Pfam" id="PF13091">
    <property type="entry name" value="PLDc_2"/>
    <property type="match status" value="1"/>
</dbReference>
<evidence type="ECO:0000256" key="1">
    <source>
        <dbReference type="ARBA" id="ARBA00000798"/>
    </source>
</evidence>
<feature type="domain" description="PLD phosphodiesterase" evidence="8">
    <location>
        <begin position="318"/>
        <end position="345"/>
    </location>
</feature>
<evidence type="ECO:0000259" key="8">
    <source>
        <dbReference type="PROSITE" id="PS50035"/>
    </source>
</evidence>
<dbReference type="InterPro" id="IPR001736">
    <property type="entry name" value="PLipase_D/transphosphatidylase"/>
</dbReference>
<accession>A0AAW2S4V6</accession>
<dbReference type="EC" id="3.1.4.4" evidence="2"/>
<gene>
    <name evidence="9" type="ORF">Sradi_2620100</name>
</gene>
<evidence type="ECO:0000256" key="2">
    <source>
        <dbReference type="ARBA" id="ARBA00012027"/>
    </source>
</evidence>
<evidence type="ECO:0000256" key="7">
    <source>
        <dbReference type="SAM" id="MobiDB-lite"/>
    </source>
</evidence>
<dbReference type="CDD" id="cd09141">
    <property type="entry name" value="PLDc_vPLD1_2_yPLD_like_2"/>
    <property type="match status" value="1"/>
</dbReference>
<reference evidence="9" key="2">
    <citation type="journal article" date="2024" name="Plant">
        <title>Genomic evolution and insights into agronomic trait innovations of Sesamum species.</title>
        <authorList>
            <person name="Miao H."/>
            <person name="Wang L."/>
            <person name="Qu L."/>
            <person name="Liu H."/>
            <person name="Sun Y."/>
            <person name="Le M."/>
            <person name="Wang Q."/>
            <person name="Wei S."/>
            <person name="Zheng Y."/>
            <person name="Lin W."/>
            <person name="Duan Y."/>
            <person name="Cao H."/>
            <person name="Xiong S."/>
            <person name="Wang X."/>
            <person name="Wei L."/>
            <person name="Li C."/>
            <person name="Ma Q."/>
            <person name="Ju M."/>
            <person name="Zhao R."/>
            <person name="Li G."/>
            <person name="Mu C."/>
            <person name="Tian Q."/>
            <person name="Mei H."/>
            <person name="Zhang T."/>
            <person name="Gao T."/>
            <person name="Zhang H."/>
        </authorList>
    </citation>
    <scope>NUCLEOTIDE SEQUENCE</scope>
    <source>
        <strain evidence="9">G02</strain>
    </source>
</reference>
<keyword evidence="6" id="KW-0443">Lipid metabolism</keyword>
<keyword evidence="3" id="KW-0677">Repeat</keyword>
<sequence length="523" mass="59510">MPWHDVHCAVWGPPCRDIARHFVQRWNHAKRSKAPNEQTIPLLMPQHHMVLPHYMGRSSSIDIERKTSEVNTEEIGRKDFFSPQTPPEDIPLLLPHEADGPDSTIMENKSNGLNSNDHFPAELSDRFTVSSFSYQDSGCPTSGDTRSGFSDDDYSSDPQSAMVMGAVSESDLQVKDYWWETQEQTFEVMSTNGVTQVGPRSSCHCQVVRSVSQWSAGTSQTEDSIHRAYCALIEEAEHFIYVENQFFISGLSEDDVIQNRVLESLYTRIMRAHEEKRGKSSILEKLCSKLGSTAHDFISFFGLRNYGRLFDGGPVVTSQVYVHSKVMIVDDRRALIGSSNINDRSLLGSRDSEIAVLIEDKEFVVSSMNGKPWEAGKFALSLRLSLWAEHLGLRTEEVAEIKDPIAETTYKDFWLEIAESNTKIYQDVFSCIPNDTIKSRSTLRQSMSHWKQKLRHTTIDLGVAPDKIEFYQNGERIVMEPMTKLKSIRGHLVSFPLEFMSQEDDLRPMFIEGEFYASPQVFH</sequence>
<protein>
    <recommendedName>
        <fullName evidence="2">phospholipase D</fullName>
        <ecNumber evidence="2">3.1.4.4</ecNumber>
    </recommendedName>
</protein>
<dbReference type="Gene3D" id="3.30.870.10">
    <property type="entry name" value="Endonuclease Chain A"/>
    <property type="match status" value="3"/>
</dbReference>
<dbReference type="AlphaFoldDB" id="A0AAW2S4V6"/>
<dbReference type="PANTHER" id="PTHR18896">
    <property type="entry name" value="PHOSPHOLIPASE D"/>
    <property type="match status" value="1"/>
</dbReference>
<keyword evidence="4" id="KW-0378">Hydrolase</keyword>
<dbReference type="InterPro" id="IPR025202">
    <property type="entry name" value="PLD-like_dom"/>
</dbReference>
<feature type="region of interest" description="Disordered" evidence="7">
    <location>
        <begin position="135"/>
        <end position="157"/>
    </location>
</feature>
<proteinExistence type="predicted"/>
<dbReference type="EMBL" id="JACGWJ010000011">
    <property type="protein sequence ID" value="KAL0387383.1"/>
    <property type="molecule type" value="Genomic_DNA"/>
</dbReference>
<evidence type="ECO:0000256" key="4">
    <source>
        <dbReference type="ARBA" id="ARBA00022801"/>
    </source>
</evidence>
<comment type="caution">
    <text evidence="9">The sequence shown here is derived from an EMBL/GenBank/DDBJ whole genome shotgun (WGS) entry which is preliminary data.</text>
</comment>
<name>A0AAW2S4V6_SESRA</name>
<evidence type="ECO:0000256" key="5">
    <source>
        <dbReference type="ARBA" id="ARBA00022963"/>
    </source>
</evidence>
<reference evidence="9" key="1">
    <citation type="submission" date="2020-06" db="EMBL/GenBank/DDBJ databases">
        <authorList>
            <person name="Li T."/>
            <person name="Hu X."/>
            <person name="Zhang T."/>
            <person name="Song X."/>
            <person name="Zhang H."/>
            <person name="Dai N."/>
            <person name="Sheng W."/>
            <person name="Hou X."/>
            <person name="Wei L."/>
        </authorList>
    </citation>
    <scope>NUCLEOTIDE SEQUENCE</scope>
    <source>
        <strain evidence="9">G02</strain>
        <tissue evidence="9">Leaf</tissue>
    </source>
</reference>
<evidence type="ECO:0000256" key="6">
    <source>
        <dbReference type="ARBA" id="ARBA00023098"/>
    </source>
</evidence>